<reference evidence="3 4" key="1">
    <citation type="submission" date="2017-09" db="EMBL/GenBank/DDBJ databases">
        <title>Genomics of the genus Arcobacter.</title>
        <authorList>
            <person name="Perez-Cataluna A."/>
            <person name="Figueras M.J."/>
            <person name="Salas-Masso N."/>
        </authorList>
    </citation>
    <scope>NUCLEOTIDE SEQUENCE [LARGE SCALE GENOMIC DNA]</scope>
    <source>
        <strain evidence="3 4">DSM 18005</strain>
    </source>
</reference>
<accession>A0A2N1J2M3</accession>
<keyword evidence="4" id="KW-1185">Reference proteome</keyword>
<dbReference type="EMBL" id="NXIF01000028">
    <property type="protein sequence ID" value="PKI80722.1"/>
    <property type="molecule type" value="Genomic_DNA"/>
</dbReference>
<dbReference type="AlphaFoldDB" id="A0A2N1J2M3"/>
<dbReference type="KEGG" id="ahs:AHALO_1381"/>
<comment type="caution">
    <text evidence="3">The sequence shown here is derived from an EMBL/GenBank/DDBJ whole genome shotgun (WGS) entry which is preliminary data.</text>
</comment>
<dbReference type="InterPro" id="IPR000189">
    <property type="entry name" value="Transglyc_AS"/>
</dbReference>
<dbReference type="OrthoDB" id="5525175at2"/>
<evidence type="ECO:0000313" key="3">
    <source>
        <dbReference type="EMBL" id="PKI80722.1"/>
    </source>
</evidence>
<dbReference type="RefSeq" id="WP_101184860.1">
    <property type="nucleotide sequence ID" value="NZ_CP031218.1"/>
</dbReference>
<dbReference type="InterPro" id="IPR008258">
    <property type="entry name" value="Transglycosylase_SLT_dom_1"/>
</dbReference>
<dbReference type="SUPFAM" id="SSF53955">
    <property type="entry name" value="Lysozyme-like"/>
    <property type="match status" value="1"/>
</dbReference>
<dbReference type="CDD" id="cd13401">
    <property type="entry name" value="Slt70-like"/>
    <property type="match status" value="1"/>
</dbReference>
<evidence type="ECO:0000256" key="1">
    <source>
        <dbReference type="ARBA" id="ARBA00007734"/>
    </source>
</evidence>
<comment type="similarity">
    <text evidence="1">Belongs to the transglycosylase Slt family.</text>
</comment>
<sequence>MKKRFFYLIFASTLMYANPVQIDKKPLIQDSFSNQEEFKVTLEWLKNKPKTITKDFYILQYLKQDINESEALEALSMVKYVSNQIFYAFAKKFKHDETTAVAQCMQASAKELINTYDDCIKAGLTLYKATKLSQVELNEAILKVKKKYPTFAKHLNILASSIPFTKVISSSKDDFYEVYLNTGSQFKIDYLNYKLPKSTLNKIVADKRIETLIKYAITNPKLDLLSSSFLEINDEKFSSETSFYLALNEIKNENLKQALIYLTNSYHKSHNKYHKDKVTFWKYLITYDKKYLDKLSNSKNLNIYSIYAKELLNKKIENIIYDISLQHNKSVNSFDVNNPFSWVNLILDSKNLDEEKVNKYKAIFTTEETKPYLVYILNKYNKYSKNYFITPYKNLLKEYSINRQALVYSIARQESGFIPASISTAFAQGVMQIMPFLSKHIAKKLDENYNIYKLFEVQTNLKYANFHLNNLEKSLNNPLFIAYSYNGGYGYFRYLKRLGLFTQKGDFEPFMSMELISYDETREYGKKVLTNYYIYKNYLDKKSSFKLSSIFENLIESDQK</sequence>
<evidence type="ECO:0000259" key="2">
    <source>
        <dbReference type="Pfam" id="PF01464"/>
    </source>
</evidence>
<protein>
    <submittedName>
        <fullName evidence="3">Lytic murein transglycosylase</fullName>
    </submittedName>
</protein>
<feature type="domain" description="Transglycosylase SLT" evidence="2">
    <location>
        <begin position="403"/>
        <end position="491"/>
    </location>
</feature>
<proteinExistence type="inferred from homology"/>
<dbReference type="GO" id="GO:0016020">
    <property type="term" value="C:membrane"/>
    <property type="evidence" value="ECO:0007669"/>
    <property type="project" value="InterPro"/>
</dbReference>
<dbReference type="PANTHER" id="PTHR37423">
    <property type="entry name" value="SOLUBLE LYTIC MUREIN TRANSGLYCOSYLASE-RELATED"/>
    <property type="match status" value="1"/>
</dbReference>
<dbReference type="InterPro" id="IPR023346">
    <property type="entry name" value="Lysozyme-like_dom_sf"/>
</dbReference>
<dbReference type="Pfam" id="PF01464">
    <property type="entry name" value="SLT"/>
    <property type="match status" value="1"/>
</dbReference>
<name>A0A2N1J2M3_9BACT</name>
<dbReference type="PROSITE" id="PS00922">
    <property type="entry name" value="TRANSGLYCOSYLASE"/>
    <property type="match status" value="1"/>
</dbReference>
<dbReference type="Proteomes" id="UP000233248">
    <property type="component" value="Unassembled WGS sequence"/>
</dbReference>
<dbReference type="GO" id="GO:0008933">
    <property type="term" value="F:peptidoglycan lytic transglycosylase activity"/>
    <property type="evidence" value="ECO:0007669"/>
    <property type="project" value="InterPro"/>
</dbReference>
<dbReference type="PANTHER" id="PTHR37423:SF2">
    <property type="entry name" value="MEMBRANE-BOUND LYTIC MUREIN TRANSGLYCOSYLASE C"/>
    <property type="match status" value="1"/>
</dbReference>
<gene>
    <name evidence="3" type="ORF">CP960_07810</name>
</gene>
<dbReference type="GO" id="GO:0000270">
    <property type="term" value="P:peptidoglycan metabolic process"/>
    <property type="evidence" value="ECO:0007669"/>
    <property type="project" value="InterPro"/>
</dbReference>
<organism evidence="3 4">
    <name type="scientific">Malaciobacter halophilus</name>
    <dbReference type="NCBI Taxonomy" id="197482"/>
    <lineage>
        <taxon>Bacteria</taxon>
        <taxon>Pseudomonadati</taxon>
        <taxon>Campylobacterota</taxon>
        <taxon>Epsilonproteobacteria</taxon>
        <taxon>Campylobacterales</taxon>
        <taxon>Arcobacteraceae</taxon>
        <taxon>Malaciobacter</taxon>
    </lineage>
</organism>
<dbReference type="Gene3D" id="1.10.530.10">
    <property type="match status" value="1"/>
</dbReference>
<evidence type="ECO:0000313" key="4">
    <source>
        <dbReference type="Proteomes" id="UP000233248"/>
    </source>
</evidence>